<feature type="region of interest" description="Disordered" evidence="1">
    <location>
        <begin position="97"/>
        <end position="118"/>
    </location>
</feature>
<evidence type="ECO:0008006" key="6">
    <source>
        <dbReference type="Google" id="ProtNLM"/>
    </source>
</evidence>
<feature type="domain" description="Hydantoinase B/oxoprolinase" evidence="2">
    <location>
        <begin position="103"/>
        <end position="193"/>
    </location>
</feature>
<protein>
    <recommendedName>
        <fullName evidence="6">Hydantoinase B/oxoprolinase domain-containing protein</fullName>
    </recommendedName>
</protein>
<evidence type="ECO:0000313" key="5">
    <source>
        <dbReference type="Proteomes" id="UP000247233"/>
    </source>
</evidence>
<dbReference type="GO" id="GO:0006749">
    <property type="term" value="P:glutathione metabolic process"/>
    <property type="evidence" value="ECO:0007669"/>
    <property type="project" value="TreeGrafter"/>
</dbReference>
<dbReference type="AlphaFoldDB" id="A0A317VGJ3"/>
<dbReference type="STRING" id="1448321.A0A317VGJ3"/>
<accession>A0A317VGJ3</accession>
<dbReference type="EMBL" id="MSFL01000026">
    <property type="protein sequence ID" value="PWY72271.1"/>
    <property type="molecule type" value="Genomic_DNA"/>
</dbReference>
<organism evidence="4 5">
    <name type="scientific">Aspergillus heteromorphus CBS 117.55</name>
    <dbReference type="NCBI Taxonomy" id="1448321"/>
    <lineage>
        <taxon>Eukaryota</taxon>
        <taxon>Fungi</taxon>
        <taxon>Dikarya</taxon>
        <taxon>Ascomycota</taxon>
        <taxon>Pezizomycotina</taxon>
        <taxon>Eurotiomycetes</taxon>
        <taxon>Eurotiomycetidae</taxon>
        <taxon>Eurotiales</taxon>
        <taxon>Aspergillaceae</taxon>
        <taxon>Aspergillus</taxon>
        <taxon>Aspergillus subgen. Circumdati</taxon>
    </lineage>
</organism>
<evidence type="ECO:0000259" key="2">
    <source>
        <dbReference type="Pfam" id="PF02538"/>
    </source>
</evidence>
<dbReference type="Pfam" id="PF02538">
    <property type="entry name" value="Hydantoinase_B"/>
    <property type="match status" value="1"/>
</dbReference>
<evidence type="ECO:0000313" key="4">
    <source>
        <dbReference type="EMBL" id="PWY72271.1"/>
    </source>
</evidence>
<name>A0A317VGJ3_9EURO</name>
<evidence type="ECO:0000259" key="3">
    <source>
        <dbReference type="Pfam" id="PF05378"/>
    </source>
</evidence>
<feature type="domain" description="Hydantoinase/oxoprolinase N-terminal" evidence="3">
    <location>
        <begin position="12"/>
        <end position="73"/>
    </location>
</feature>
<evidence type="ECO:0000256" key="1">
    <source>
        <dbReference type="SAM" id="MobiDB-lite"/>
    </source>
</evidence>
<gene>
    <name evidence="4" type="ORF">BO70DRAFT_115261</name>
</gene>
<dbReference type="Proteomes" id="UP000247233">
    <property type="component" value="Unassembled WGS sequence"/>
</dbReference>
<dbReference type="InterPro" id="IPR008040">
    <property type="entry name" value="Hydant_A_N"/>
</dbReference>
<dbReference type="VEuPathDB" id="FungiDB:BO70DRAFT_115261"/>
<dbReference type="InterPro" id="IPR045079">
    <property type="entry name" value="Oxoprolinase-like"/>
</dbReference>
<dbReference type="InterPro" id="IPR003692">
    <property type="entry name" value="Hydantoinase_B"/>
</dbReference>
<dbReference type="GO" id="GO:0017168">
    <property type="term" value="F:5-oxoprolinase (ATP-hydrolyzing) activity"/>
    <property type="evidence" value="ECO:0007669"/>
    <property type="project" value="TreeGrafter"/>
</dbReference>
<keyword evidence="5" id="KW-1185">Reference proteome</keyword>
<dbReference type="Pfam" id="PF05378">
    <property type="entry name" value="Hydant_A_N"/>
    <property type="match status" value="1"/>
</dbReference>
<dbReference type="OrthoDB" id="3643at2759"/>
<dbReference type="RefSeq" id="XP_025396373.1">
    <property type="nucleotide sequence ID" value="XM_025537911.1"/>
</dbReference>
<dbReference type="GeneID" id="37060148"/>
<dbReference type="PANTHER" id="PTHR11365">
    <property type="entry name" value="5-OXOPROLINASE RELATED"/>
    <property type="match status" value="1"/>
</dbReference>
<reference evidence="4 5" key="1">
    <citation type="submission" date="2016-12" db="EMBL/GenBank/DDBJ databases">
        <title>The genomes of Aspergillus section Nigri reveals drivers in fungal speciation.</title>
        <authorList>
            <consortium name="DOE Joint Genome Institute"/>
            <person name="Vesth T.C."/>
            <person name="Nybo J."/>
            <person name="Theobald S."/>
            <person name="Brandl J."/>
            <person name="Frisvad J.C."/>
            <person name="Nielsen K.F."/>
            <person name="Lyhne E.K."/>
            <person name="Kogle M.E."/>
            <person name="Kuo A."/>
            <person name="Riley R."/>
            <person name="Clum A."/>
            <person name="Nolan M."/>
            <person name="Lipzen A."/>
            <person name="Salamov A."/>
            <person name="Henrissat B."/>
            <person name="Wiebenga A."/>
            <person name="De Vries R.P."/>
            <person name="Grigoriev I.V."/>
            <person name="Mortensen U.H."/>
            <person name="Andersen M.R."/>
            <person name="Baker S.E."/>
        </authorList>
    </citation>
    <scope>NUCLEOTIDE SEQUENCE [LARGE SCALE GENOMIC DNA]</scope>
    <source>
        <strain evidence="4 5">CBS 117.55</strain>
    </source>
</reference>
<sequence length="231" mass="25081">MPILIPSRQLCISIDRGGTFTDCICKVPGEEDIVVKFLSVDPKNYDDAPTEAIRKVLEIYYGKSIPRRTGLDTKDIGRKHSPGVQTIHFLTLAHRMNSNGNNNRDKRGDGAHPGGEGVIRDVEFRTPMTASVLSERHSFSPYGMAGEDDGKRRLNTWVQHSGTTVSIGGKNSILVSAGDRMVIETPGGGGYGRKQDRLGQGLLSDMSKVMPSFVPLANGSVEATRSLAEQV</sequence>
<dbReference type="PANTHER" id="PTHR11365:SF2">
    <property type="entry name" value="5-OXOPROLINASE"/>
    <property type="match status" value="1"/>
</dbReference>
<proteinExistence type="predicted"/>
<dbReference type="GO" id="GO:0005829">
    <property type="term" value="C:cytosol"/>
    <property type="evidence" value="ECO:0007669"/>
    <property type="project" value="TreeGrafter"/>
</dbReference>
<comment type="caution">
    <text evidence="4">The sequence shown here is derived from an EMBL/GenBank/DDBJ whole genome shotgun (WGS) entry which is preliminary data.</text>
</comment>